<dbReference type="InterPro" id="IPR007627">
    <property type="entry name" value="RNA_pol_sigma70_r2"/>
</dbReference>
<evidence type="ECO:0000259" key="6">
    <source>
        <dbReference type="Pfam" id="PF08281"/>
    </source>
</evidence>
<dbReference type="Pfam" id="PF08281">
    <property type="entry name" value="Sigma70_r4_2"/>
    <property type="match status" value="1"/>
</dbReference>
<dbReference type="PANTHER" id="PTHR43133">
    <property type="entry name" value="RNA POLYMERASE ECF-TYPE SIGMA FACTO"/>
    <property type="match status" value="1"/>
</dbReference>
<protein>
    <submittedName>
        <fullName evidence="7">RNA polymerase sigma factor (Sigma-70 family)</fullName>
    </submittedName>
</protein>
<dbReference type="InterPro" id="IPR013325">
    <property type="entry name" value="RNA_pol_sigma_r2"/>
</dbReference>
<gene>
    <name evidence="7" type="ORF">J2S15_002445</name>
</gene>
<organism evidence="7 8">
    <name type="scientific">Breznakia pachnodae</name>
    <dbReference type="NCBI Taxonomy" id="265178"/>
    <lineage>
        <taxon>Bacteria</taxon>
        <taxon>Bacillati</taxon>
        <taxon>Bacillota</taxon>
        <taxon>Erysipelotrichia</taxon>
        <taxon>Erysipelotrichales</taxon>
        <taxon>Erysipelotrichaceae</taxon>
        <taxon>Breznakia</taxon>
    </lineage>
</organism>
<dbReference type="NCBIfam" id="TIGR02937">
    <property type="entry name" value="sigma70-ECF"/>
    <property type="match status" value="1"/>
</dbReference>
<dbReference type="Gene3D" id="1.10.10.10">
    <property type="entry name" value="Winged helix-like DNA-binding domain superfamily/Winged helix DNA-binding domain"/>
    <property type="match status" value="1"/>
</dbReference>
<dbReference type="EMBL" id="JAUSUR010000004">
    <property type="protein sequence ID" value="MDQ0361695.1"/>
    <property type="molecule type" value="Genomic_DNA"/>
</dbReference>
<evidence type="ECO:0000256" key="1">
    <source>
        <dbReference type="ARBA" id="ARBA00010641"/>
    </source>
</evidence>
<dbReference type="Proteomes" id="UP001230220">
    <property type="component" value="Unassembled WGS sequence"/>
</dbReference>
<dbReference type="RefSeq" id="WP_307408641.1">
    <property type="nucleotide sequence ID" value="NZ_JAUSUR010000004.1"/>
</dbReference>
<feature type="domain" description="RNA polymerase sigma factor 70 region 4 type 2" evidence="6">
    <location>
        <begin position="131"/>
        <end position="176"/>
    </location>
</feature>
<comment type="similarity">
    <text evidence="1">Belongs to the sigma-70 factor family. ECF subfamily.</text>
</comment>
<evidence type="ECO:0000256" key="2">
    <source>
        <dbReference type="ARBA" id="ARBA00023015"/>
    </source>
</evidence>
<dbReference type="Pfam" id="PF04542">
    <property type="entry name" value="Sigma70_r2"/>
    <property type="match status" value="1"/>
</dbReference>
<proteinExistence type="inferred from homology"/>
<keyword evidence="4" id="KW-0804">Transcription</keyword>
<evidence type="ECO:0000313" key="7">
    <source>
        <dbReference type="EMBL" id="MDQ0361695.1"/>
    </source>
</evidence>
<dbReference type="Gene3D" id="1.10.1740.10">
    <property type="match status" value="1"/>
</dbReference>
<keyword evidence="8" id="KW-1185">Reference proteome</keyword>
<evidence type="ECO:0000256" key="3">
    <source>
        <dbReference type="ARBA" id="ARBA00023082"/>
    </source>
</evidence>
<dbReference type="InterPro" id="IPR013324">
    <property type="entry name" value="RNA_pol_sigma_r3/r4-like"/>
</dbReference>
<dbReference type="CDD" id="cd06171">
    <property type="entry name" value="Sigma70_r4"/>
    <property type="match status" value="1"/>
</dbReference>
<reference evidence="7 8" key="1">
    <citation type="submission" date="2023-07" db="EMBL/GenBank/DDBJ databases">
        <title>Genomic Encyclopedia of Type Strains, Phase IV (KMG-IV): sequencing the most valuable type-strain genomes for metagenomic binning, comparative biology and taxonomic classification.</title>
        <authorList>
            <person name="Goeker M."/>
        </authorList>
    </citation>
    <scope>NUCLEOTIDE SEQUENCE [LARGE SCALE GENOMIC DNA]</scope>
    <source>
        <strain evidence="7 8">DSM 16784</strain>
    </source>
</reference>
<accession>A0ABU0E4F7</accession>
<dbReference type="SUPFAM" id="SSF88659">
    <property type="entry name" value="Sigma3 and sigma4 domains of RNA polymerase sigma factors"/>
    <property type="match status" value="1"/>
</dbReference>
<dbReference type="InterPro" id="IPR039425">
    <property type="entry name" value="RNA_pol_sigma-70-like"/>
</dbReference>
<feature type="domain" description="RNA polymerase sigma-70 region 2" evidence="5">
    <location>
        <begin position="27"/>
        <end position="91"/>
    </location>
</feature>
<sequence length="435" mass="49763">MRHFNKIDETTIYNAQKGDTEAFGEIYIAYYRRVYFIAFQYFQNEETAKDIVQDVFIKVYTKIKDLNDPVAFPTWIQRVTYRTCMNFNRRKLNVTTLGKEMTVEDFSDFKAIDVSDVMENERIKNIIIESLESMKIPLKSVGLLRFFEGLKVNEIADILNIPKGTVNSRMNKIRKILKEDLQRNGISPKNYGFILLSPAMISSAYEALSQRYVMDGEISNHIFETVISTTASSTTVGLALSTKLMLGILAPVTLAGVLVLTNQDSPEPVIEEEISKPQIATESTPAEEAVITTVNYSDEWTNDGFQINVSTSNGEYDQILINGMNTNYIKENGVYEVQLIKNNEVIDTRTFEITNIDVHSPTGSEEHRGNEYVIYLQDDLSQIDYENILFYRDGVLSNDYTYHKDTDTLTVKEKYTTDKFYISDYAGNVLEITVY</sequence>
<evidence type="ECO:0000256" key="4">
    <source>
        <dbReference type="ARBA" id="ARBA00023163"/>
    </source>
</evidence>
<evidence type="ECO:0000313" key="8">
    <source>
        <dbReference type="Proteomes" id="UP001230220"/>
    </source>
</evidence>
<keyword evidence="2" id="KW-0805">Transcription regulation</keyword>
<comment type="caution">
    <text evidence="7">The sequence shown here is derived from an EMBL/GenBank/DDBJ whole genome shotgun (WGS) entry which is preliminary data.</text>
</comment>
<dbReference type="SUPFAM" id="SSF88946">
    <property type="entry name" value="Sigma2 domain of RNA polymerase sigma factors"/>
    <property type="match status" value="1"/>
</dbReference>
<dbReference type="InterPro" id="IPR013249">
    <property type="entry name" value="RNA_pol_sigma70_r4_t2"/>
</dbReference>
<name>A0ABU0E4F7_9FIRM</name>
<dbReference type="InterPro" id="IPR014284">
    <property type="entry name" value="RNA_pol_sigma-70_dom"/>
</dbReference>
<dbReference type="InterPro" id="IPR036388">
    <property type="entry name" value="WH-like_DNA-bd_sf"/>
</dbReference>
<keyword evidence="3" id="KW-0731">Sigma factor</keyword>
<dbReference type="PANTHER" id="PTHR43133:SF51">
    <property type="entry name" value="RNA POLYMERASE SIGMA FACTOR"/>
    <property type="match status" value="1"/>
</dbReference>
<evidence type="ECO:0000259" key="5">
    <source>
        <dbReference type="Pfam" id="PF04542"/>
    </source>
</evidence>